<dbReference type="AlphaFoldDB" id="A0A7L6N3L8"/>
<evidence type="ECO:0000313" key="4">
    <source>
        <dbReference type="Proteomes" id="UP000512167"/>
    </source>
</evidence>
<protein>
    <submittedName>
        <fullName evidence="3">SWIM zinc finger family protein</fullName>
    </submittedName>
</protein>
<proteinExistence type="predicted"/>
<organism evidence="3 4">
    <name type="scientific">Hujiaoplasma nucleasis</name>
    <dbReference type="NCBI Taxonomy" id="2725268"/>
    <lineage>
        <taxon>Bacteria</taxon>
        <taxon>Bacillati</taxon>
        <taxon>Mycoplasmatota</taxon>
        <taxon>Mollicutes</taxon>
        <taxon>Candidatus Izemoplasmatales</taxon>
        <taxon>Hujiaoplasmataceae</taxon>
        <taxon>Hujiaoplasma</taxon>
    </lineage>
</organism>
<dbReference type="Pfam" id="PF04434">
    <property type="entry name" value="SWIM"/>
    <property type="match status" value="1"/>
</dbReference>
<dbReference type="Proteomes" id="UP000512167">
    <property type="component" value="Chromosome"/>
</dbReference>
<dbReference type="GO" id="GO:0008270">
    <property type="term" value="F:zinc ion binding"/>
    <property type="evidence" value="ECO:0007669"/>
    <property type="project" value="UniProtKB-KW"/>
</dbReference>
<evidence type="ECO:0000256" key="1">
    <source>
        <dbReference type="PROSITE-ProRule" id="PRU00325"/>
    </source>
</evidence>
<reference evidence="3 4" key="1">
    <citation type="submission" date="2020-04" db="EMBL/GenBank/DDBJ databases">
        <authorList>
            <person name="Zheng R.K."/>
            <person name="Sun C.M."/>
        </authorList>
    </citation>
    <scope>NUCLEOTIDE SEQUENCE [LARGE SCALE GENOMIC DNA]</scope>
    <source>
        <strain evidence="4">zrk29</strain>
    </source>
</reference>
<dbReference type="InterPro" id="IPR007527">
    <property type="entry name" value="Znf_SWIM"/>
</dbReference>
<sequence>MGLKELSSYRSLWKGYNYYIQGNVLEIEKVNNQEFNAKVRNDKDKIYNIHLDLNHPRKSTCNCPHADGRRVICKHMVSSYFAIFPEEAREYIEEIERYEREEEERFQQSLIMREERIKDIEKYVNKLTKKELKEKLMEYIIDSEFFDDELY</sequence>
<keyword evidence="1" id="KW-0479">Metal-binding</keyword>
<keyword evidence="4" id="KW-1185">Reference proteome</keyword>
<dbReference type="PROSITE" id="PS50966">
    <property type="entry name" value="ZF_SWIM"/>
    <property type="match status" value="1"/>
</dbReference>
<dbReference type="RefSeq" id="WP_312030965.1">
    <property type="nucleotide sequence ID" value="NZ_CP051151.1"/>
</dbReference>
<dbReference type="KEGG" id="tbk:HF295_04390"/>
<feature type="domain" description="SWIM-type" evidence="2">
    <location>
        <begin position="47"/>
        <end position="84"/>
    </location>
</feature>
<gene>
    <name evidence="3" type="ORF">HF295_04390</name>
</gene>
<evidence type="ECO:0000313" key="3">
    <source>
        <dbReference type="EMBL" id="QLY40141.1"/>
    </source>
</evidence>
<evidence type="ECO:0000259" key="2">
    <source>
        <dbReference type="PROSITE" id="PS50966"/>
    </source>
</evidence>
<name>A0A7L6N3L8_9MOLU</name>
<keyword evidence="1" id="KW-0863">Zinc-finger</keyword>
<keyword evidence="1" id="KW-0862">Zinc</keyword>
<dbReference type="EMBL" id="CP051151">
    <property type="protein sequence ID" value="QLY40141.1"/>
    <property type="molecule type" value="Genomic_DNA"/>
</dbReference>
<accession>A0A7L6N3L8</accession>